<name>A0A9D4JVE6_DREPO</name>
<dbReference type="AlphaFoldDB" id="A0A9D4JVE6"/>
<dbReference type="Proteomes" id="UP000828390">
    <property type="component" value="Unassembled WGS sequence"/>
</dbReference>
<protein>
    <submittedName>
        <fullName evidence="1">Uncharacterized protein</fullName>
    </submittedName>
</protein>
<accession>A0A9D4JVE6</accession>
<dbReference type="EMBL" id="JAIWYP010000005">
    <property type="protein sequence ID" value="KAH3826175.1"/>
    <property type="molecule type" value="Genomic_DNA"/>
</dbReference>
<gene>
    <name evidence="1" type="ORF">DPMN_128071</name>
</gene>
<evidence type="ECO:0000313" key="1">
    <source>
        <dbReference type="EMBL" id="KAH3826175.1"/>
    </source>
</evidence>
<sequence length="119" mass="13767">METGAKQKLCRKTKSTFVTAARPESFTGMHALKHTCLQRLFGVSGINYNTYEYAPNMAALYLNDANWFELTNVTRHDSLCKTRLSSRKVDGQCEKWTSFQLDELLMMMMLPMILFKKEL</sequence>
<keyword evidence="2" id="KW-1185">Reference proteome</keyword>
<reference evidence="1" key="2">
    <citation type="submission" date="2020-11" db="EMBL/GenBank/DDBJ databases">
        <authorList>
            <person name="McCartney M.A."/>
            <person name="Auch B."/>
            <person name="Kono T."/>
            <person name="Mallez S."/>
            <person name="Becker A."/>
            <person name="Gohl D.M."/>
            <person name="Silverstein K.A.T."/>
            <person name="Koren S."/>
            <person name="Bechman K.B."/>
            <person name="Herman A."/>
            <person name="Abrahante J.E."/>
            <person name="Garbe J."/>
        </authorList>
    </citation>
    <scope>NUCLEOTIDE SEQUENCE</scope>
    <source>
        <strain evidence="1">Duluth1</strain>
        <tissue evidence="1">Whole animal</tissue>
    </source>
</reference>
<evidence type="ECO:0000313" key="2">
    <source>
        <dbReference type="Proteomes" id="UP000828390"/>
    </source>
</evidence>
<organism evidence="1 2">
    <name type="scientific">Dreissena polymorpha</name>
    <name type="common">Zebra mussel</name>
    <name type="synonym">Mytilus polymorpha</name>
    <dbReference type="NCBI Taxonomy" id="45954"/>
    <lineage>
        <taxon>Eukaryota</taxon>
        <taxon>Metazoa</taxon>
        <taxon>Spiralia</taxon>
        <taxon>Lophotrochozoa</taxon>
        <taxon>Mollusca</taxon>
        <taxon>Bivalvia</taxon>
        <taxon>Autobranchia</taxon>
        <taxon>Heteroconchia</taxon>
        <taxon>Euheterodonta</taxon>
        <taxon>Imparidentia</taxon>
        <taxon>Neoheterodontei</taxon>
        <taxon>Myida</taxon>
        <taxon>Dreissenoidea</taxon>
        <taxon>Dreissenidae</taxon>
        <taxon>Dreissena</taxon>
    </lineage>
</organism>
<proteinExistence type="predicted"/>
<comment type="caution">
    <text evidence="1">The sequence shown here is derived from an EMBL/GenBank/DDBJ whole genome shotgun (WGS) entry which is preliminary data.</text>
</comment>
<reference evidence="1" key="1">
    <citation type="journal article" date="2019" name="bioRxiv">
        <title>The Genome of the Zebra Mussel, Dreissena polymorpha: A Resource for Invasive Species Research.</title>
        <authorList>
            <person name="McCartney M.A."/>
            <person name="Auch B."/>
            <person name="Kono T."/>
            <person name="Mallez S."/>
            <person name="Zhang Y."/>
            <person name="Obille A."/>
            <person name="Becker A."/>
            <person name="Abrahante J.E."/>
            <person name="Garbe J."/>
            <person name="Badalamenti J.P."/>
            <person name="Herman A."/>
            <person name="Mangelson H."/>
            <person name="Liachko I."/>
            <person name="Sullivan S."/>
            <person name="Sone E.D."/>
            <person name="Koren S."/>
            <person name="Silverstein K.A.T."/>
            <person name="Beckman K.B."/>
            <person name="Gohl D.M."/>
        </authorList>
    </citation>
    <scope>NUCLEOTIDE SEQUENCE</scope>
    <source>
        <strain evidence="1">Duluth1</strain>
        <tissue evidence="1">Whole animal</tissue>
    </source>
</reference>